<gene>
    <name evidence="1" type="ORF">B9479_006862</name>
</gene>
<keyword evidence="2" id="KW-1185">Reference proteome</keyword>
<evidence type="ECO:0000313" key="1">
    <source>
        <dbReference type="EMBL" id="TYJ52538.1"/>
    </source>
</evidence>
<name>A0A5D3APB7_9TREE</name>
<dbReference type="AlphaFoldDB" id="A0A5D3APB7"/>
<sequence>MSNEECGFTSQKFSEIYFDYGDTDAPKYVSASSIPPLSDNRKYLTPYVKLEDGSYVPAIGSNGLNLSFLSSITLDVNEGVRVFKAEMIDHQFSVYIQKWVLYLEKPA</sequence>
<proteinExistence type="predicted"/>
<reference evidence="1 2" key="1">
    <citation type="submission" date="2017-05" db="EMBL/GenBank/DDBJ databases">
        <title>The Genome Sequence of Tsuchiyaea wingfieldii DSM 27421.</title>
        <authorList>
            <person name="Cuomo C."/>
            <person name="Passer A."/>
            <person name="Billmyre B."/>
            <person name="Heitman J."/>
        </authorList>
    </citation>
    <scope>NUCLEOTIDE SEQUENCE [LARGE SCALE GENOMIC DNA]</scope>
    <source>
        <strain evidence="1 2">DSM 27421</strain>
    </source>
</reference>
<dbReference type="Proteomes" id="UP000322245">
    <property type="component" value="Unassembled WGS sequence"/>
</dbReference>
<comment type="caution">
    <text evidence="1">The sequence shown here is derived from an EMBL/GenBank/DDBJ whole genome shotgun (WGS) entry which is preliminary data.</text>
</comment>
<protein>
    <submittedName>
        <fullName evidence="1">Uncharacterized protein</fullName>
    </submittedName>
</protein>
<organism evidence="1 2">
    <name type="scientific">Cryptococcus floricola</name>
    <dbReference type="NCBI Taxonomy" id="2591691"/>
    <lineage>
        <taxon>Eukaryota</taxon>
        <taxon>Fungi</taxon>
        <taxon>Dikarya</taxon>
        <taxon>Basidiomycota</taxon>
        <taxon>Agaricomycotina</taxon>
        <taxon>Tremellomycetes</taxon>
        <taxon>Tremellales</taxon>
        <taxon>Cryptococcaceae</taxon>
        <taxon>Cryptococcus</taxon>
    </lineage>
</organism>
<accession>A0A5D3APB7</accession>
<dbReference type="EMBL" id="NIDF01000129">
    <property type="protein sequence ID" value="TYJ52538.1"/>
    <property type="molecule type" value="Genomic_DNA"/>
</dbReference>
<evidence type="ECO:0000313" key="2">
    <source>
        <dbReference type="Proteomes" id="UP000322245"/>
    </source>
</evidence>